<dbReference type="GeneID" id="26811315"/>
<evidence type="ECO:0000256" key="5">
    <source>
        <dbReference type="ARBA" id="ARBA00023136"/>
    </source>
</evidence>
<dbReference type="RefSeq" id="XP_015403586.1">
    <property type="nucleotide sequence ID" value="XM_015554767.1"/>
</dbReference>
<dbReference type="SUPFAM" id="SSF53474">
    <property type="entry name" value="alpha/beta-Hydrolases"/>
    <property type="match status" value="1"/>
</dbReference>
<feature type="compositionally biased region" description="Polar residues" evidence="6">
    <location>
        <begin position="433"/>
        <end position="442"/>
    </location>
</feature>
<feature type="region of interest" description="Disordered" evidence="6">
    <location>
        <begin position="1016"/>
        <end position="1113"/>
    </location>
</feature>
<proteinExistence type="inferred from homology"/>
<evidence type="ECO:0000313" key="8">
    <source>
        <dbReference type="EMBL" id="KNG82663.1"/>
    </source>
</evidence>
<sequence>MTSSATVDHSRDPAVSHEPEHAQITASTGSPDIISQKENASPAGGNAGREPTAESTTEEVDEFGLPIRIRARPVRSSESSDDEEFHDVGEAVSGPGDNQSTSQESKPVTNDPKPEAPQEEENTKSVEKGKDAENGTQSSPAVEQHPVESPREKDSSVPASNEKHATSGGSLPDHEDGPSPPPYTEKPSAENPSASTQSDAVQKKRSSLKASEWSHQRLYESKESEDEDEVQSDGGWQDMPAIDEFDVYDDFGRLVARGAKPEDNDAVYRGLGGAGKGYTRVQLDEDAQSATSLDEDTSYLFREAAHNSTGVEGEEELRDAVSQLQATKDLLTESQRIAYVGVARLAIFQMTKDLDRVPATKGTRKAKQKTIDSMRQWGQTIMARIYAHMDIDAAEQVMIEQLAEHGVQPADLVRPLMQNARVKNPLAEEVDTPKNSLSSPATPSLKDEYRSSLSSDFDRSTPPPPYETHEGEDLPEVRTPSQLPTSSKIDIDLRWTVLCDLFLVLIADSTYDARSRTLLEKVGESMEVPWLQIARFEKRVVDALEMQEQADKETWDESDHMEKRRKMALKRKYIVMGLATVGGGLVIGLSAGLLAPVIGAGLAAGFTTVGITGTGAFLGGVGGTAIIASGATLTGSTIGLRASNRRTGAVQTFEYRPLHNNKRVNLIVTVSGWMTGKVDDVRLPFSTVDPIMGDLYSVLWEPEMLRSMGDTINILATEALTQGLQQVLGSTVLVALMSSLQLPLVLTKLSYLIDNPWIVSLARANAAGLILADSLMERNLGKRPVTLLGFSLGARLIFSCLKELADRGAHGLVQNVYLFGSPIVANKDEYLKARGVVSGRFVNGYSSNDWILGYLFRATSGGIMRVAGLAPVEGIPGLENFDVTKLVNGHMDYRAAMPRLLKEVGWEVLGDEFAELEDPDPENHAERQRELIREIDEARREAEAKPEKKRFGLFKRGKLAQKKGWETYDVERNNATPRDSVDSNGTGSVLFDIDAIRAELASESIEVKQLESTLPPMKLDLNSPPCSAPVTPAPSDSKDTAKAVNLTKSAPQSPPKPYSVPSASHDLQPSTHKEEEIEMTFDTSYHEPPQRSHSFYEPTTAPSYDTNSTRPELQSSLTTPAGLGIGAAAGVGASALGALALERNAWADHDIGNGEEGEISMSFE</sequence>
<evidence type="ECO:0000256" key="2">
    <source>
        <dbReference type="ARBA" id="ARBA00009824"/>
    </source>
</evidence>
<reference evidence="8 9" key="1">
    <citation type="submission" date="2014-06" db="EMBL/GenBank/DDBJ databases">
        <title>The Genome of the Aflatoxigenic Filamentous Fungus Aspergillus nomius.</title>
        <authorList>
            <person name="Moore M.G."/>
            <person name="Shannon B.M."/>
            <person name="Brian M.M."/>
        </authorList>
    </citation>
    <scope>NUCLEOTIDE SEQUENCE [LARGE SCALE GENOMIC DNA]</scope>
    <source>
        <strain evidence="8 9">NRRL 13137</strain>
    </source>
</reference>
<evidence type="ECO:0000256" key="6">
    <source>
        <dbReference type="SAM" id="MobiDB-lite"/>
    </source>
</evidence>
<keyword evidence="5 7" id="KW-0472">Membrane</keyword>
<keyword evidence="9" id="KW-1185">Reference proteome</keyword>
<feature type="transmembrane region" description="Helical" evidence="7">
    <location>
        <begin position="573"/>
        <end position="604"/>
    </location>
</feature>
<evidence type="ECO:0000256" key="3">
    <source>
        <dbReference type="ARBA" id="ARBA00022692"/>
    </source>
</evidence>
<comment type="caution">
    <text evidence="8">The sequence shown here is derived from an EMBL/GenBank/DDBJ whole genome shotgun (WGS) entry which is preliminary data.</text>
</comment>
<feature type="region of interest" description="Disordered" evidence="6">
    <location>
        <begin position="1"/>
        <end position="241"/>
    </location>
</feature>
<dbReference type="Pfam" id="PF05277">
    <property type="entry name" value="DUF726"/>
    <property type="match status" value="1"/>
</dbReference>
<evidence type="ECO:0000256" key="7">
    <source>
        <dbReference type="SAM" id="Phobius"/>
    </source>
</evidence>
<dbReference type="Proteomes" id="UP000037505">
    <property type="component" value="Unassembled WGS sequence"/>
</dbReference>
<feature type="compositionally biased region" description="Polar residues" evidence="6">
    <location>
        <begin position="190"/>
        <end position="200"/>
    </location>
</feature>
<dbReference type="InterPro" id="IPR029058">
    <property type="entry name" value="AB_hydrolase_fold"/>
</dbReference>
<gene>
    <name evidence="8" type="ORF">ANOM_009511</name>
</gene>
<feature type="compositionally biased region" description="Basic and acidic residues" evidence="6">
    <location>
        <begin position="8"/>
        <end position="21"/>
    </location>
</feature>
<dbReference type="PANTHER" id="PTHR17920:SF3">
    <property type="entry name" value="TRANSMEMBRANE AND COILED-COIL DOMAIN-CONTAINING PROTEIN 4"/>
    <property type="match status" value="1"/>
</dbReference>
<feature type="region of interest" description="Disordered" evidence="6">
    <location>
        <begin position="425"/>
        <end position="484"/>
    </location>
</feature>
<accession>A0A0L1ITZ1</accession>
<evidence type="ECO:0000256" key="4">
    <source>
        <dbReference type="ARBA" id="ARBA00022989"/>
    </source>
</evidence>
<keyword evidence="4 7" id="KW-1133">Transmembrane helix</keyword>
<comment type="similarity">
    <text evidence="2">Belongs to the TMCO4 family.</text>
</comment>
<evidence type="ECO:0000256" key="1">
    <source>
        <dbReference type="ARBA" id="ARBA00004141"/>
    </source>
</evidence>
<dbReference type="InterPro" id="IPR007941">
    <property type="entry name" value="DUF726"/>
</dbReference>
<organism evidence="8 9">
    <name type="scientific">Aspergillus nomiae NRRL (strain ATCC 15546 / NRRL 13137 / CBS 260.88 / M93)</name>
    <dbReference type="NCBI Taxonomy" id="1509407"/>
    <lineage>
        <taxon>Eukaryota</taxon>
        <taxon>Fungi</taxon>
        <taxon>Dikarya</taxon>
        <taxon>Ascomycota</taxon>
        <taxon>Pezizomycotina</taxon>
        <taxon>Eurotiomycetes</taxon>
        <taxon>Eurotiomycetidae</taxon>
        <taxon>Eurotiales</taxon>
        <taxon>Aspergillaceae</taxon>
        <taxon>Aspergillus</taxon>
        <taxon>Aspergillus subgen. Circumdati</taxon>
    </lineage>
</organism>
<evidence type="ECO:0000313" key="9">
    <source>
        <dbReference type="Proteomes" id="UP000037505"/>
    </source>
</evidence>
<dbReference type="AlphaFoldDB" id="A0A0L1ITZ1"/>
<feature type="compositionally biased region" description="Basic and acidic residues" evidence="6">
    <location>
        <begin position="145"/>
        <end position="165"/>
    </location>
</feature>
<feature type="compositionally biased region" description="Polar residues" evidence="6">
    <location>
        <begin position="1100"/>
        <end position="1113"/>
    </location>
</feature>
<keyword evidence="3 7" id="KW-0812">Transmembrane</keyword>
<feature type="compositionally biased region" description="Basic and acidic residues" evidence="6">
    <location>
        <begin position="212"/>
        <end position="222"/>
    </location>
</feature>
<dbReference type="GO" id="GO:0016020">
    <property type="term" value="C:membrane"/>
    <property type="evidence" value="ECO:0007669"/>
    <property type="project" value="UniProtKB-SubCell"/>
</dbReference>
<feature type="compositionally biased region" description="Basic and acidic residues" evidence="6">
    <location>
        <begin position="467"/>
        <end position="476"/>
    </location>
</feature>
<feature type="compositionally biased region" description="Polar residues" evidence="6">
    <location>
        <begin position="1061"/>
        <end position="1070"/>
    </location>
</feature>
<dbReference type="EMBL" id="JNOM01000326">
    <property type="protein sequence ID" value="KNG82663.1"/>
    <property type="molecule type" value="Genomic_DNA"/>
</dbReference>
<feature type="compositionally biased region" description="Polar residues" evidence="6">
    <location>
        <begin position="96"/>
        <end position="108"/>
    </location>
</feature>
<dbReference type="OrthoDB" id="277931at2759"/>
<comment type="subcellular location">
    <subcellularLocation>
        <location evidence="1">Membrane</location>
        <topology evidence="1">Multi-pass membrane protein</topology>
    </subcellularLocation>
</comment>
<feature type="compositionally biased region" description="Basic and acidic residues" evidence="6">
    <location>
        <begin position="112"/>
        <end position="133"/>
    </location>
</feature>
<dbReference type="PANTHER" id="PTHR17920">
    <property type="entry name" value="TRANSMEMBRANE AND COILED-COIL DOMAIN-CONTAINING PROTEIN 4 TMCO4"/>
    <property type="match status" value="1"/>
</dbReference>
<name>A0A0L1ITZ1_ASPN3</name>
<protein>
    <submittedName>
        <fullName evidence="8">DUF726 domain protein</fullName>
    </submittedName>
</protein>